<dbReference type="GO" id="GO:0016746">
    <property type="term" value="F:acyltransferase activity"/>
    <property type="evidence" value="ECO:0007669"/>
    <property type="project" value="UniProtKB-KW"/>
</dbReference>
<keyword evidence="2" id="KW-0808">Transferase</keyword>
<accession>A0AAV0NAE7</accession>
<evidence type="ECO:0000313" key="4">
    <source>
        <dbReference type="EMBL" id="CAI0455423.1"/>
    </source>
</evidence>
<sequence length="112" mass="12764">MFTNSLPARHLQALAHRQPRPAPPLYVPFIFFYPPTAPTKQQDRFHTLKSSLAQTLTRFYPLAGRRRALNWFMDANDDPAPDLSLLSSKTCNKSFFSLPSSVINDPSPSKRF</sequence>
<dbReference type="Pfam" id="PF02458">
    <property type="entry name" value="Transferase"/>
    <property type="match status" value="1"/>
</dbReference>
<reference evidence="4" key="1">
    <citation type="submission" date="2022-08" db="EMBL/GenBank/DDBJ databases">
        <authorList>
            <person name="Gutierrez-Valencia J."/>
        </authorList>
    </citation>
    <scope>NUCLEOTIDE SEQUENCE</scope>
</reference>
<dbReference type="Proteomes" id="UP001154282">
    <property type="component" value="Unassembled WGS sequence"/>
</dbReference>
<organism evidence="4 5">
    <name type="scientific">Linum tenue</name>
    <dbReference type="NCBI Taxonomy" id="586396"/>
    <lineage>
        <taxon>Eukaryota</taxon>
        <taxon>Viridiplantae</taxon>
        <taxon>Streptophyta</taxon>
        <taxon>Embryophyta</taxon>
        <taxon>Tracheophyta</taxon>
        <taxon>Spermatophyta</taxon>
        <taxon>Magnoliopsida</taxon>
        <taxon>eudicotyledons</taxon>
        <taxon>Gunneridae</taxon>
        <taxon>Pentapetalae</taxon>
        <taxon>rosids</taxon>
        <taxon>fabids</taxon>
        <taxon>Malpighiales</taxon>
        <taxon>Linaceae</taxon>
        <taxon>Linum</taxon>
    </lineage>
</organism>
<protein>
    <submittedName>
        <fullName evidence="4">Uncharacterized protein</fullName>
    </submittedName>
</protein>
<evidence type="ECO:0000313" key="5">
    <source>
        <dbReference type="Proteomes" id="UP001154282"/>
    </source>
</evidence>
<dbReference type="AlphaFoldDB" id="A0AAV0NAE7"/>
<gene>
    <name evidence="4" type="ORF">LITE_LOCUS32323</name>
</gene>
<evidence type="ECO:0000256" key="2">
    <source>
        <dbReference type="ARBA" id="ARBA00022679"/>
    </source>
</evidence>
<name>A0AAV0NAE7_9ROSI</name>
<comment type="similarity">
    <text evidence="1">Belongs to the plant acyltransferase family.</text>
</comment>
<dbReference type="InterPro" id="IPR023213">
    <property type="entry name" value="CAT-like_dom_sf"/>
</dbReference>
<comment type="caution">
    <text evidence="4">The sequence shown here is derived from an EMBL/GenBank/DDBJ whole genome shotgun (WGS) entry which is preliminary data.</text>
</comment>
<proteinExistence type="inferred from homology"/>
<dbReference type="PANTHER" id="PTHR31623:SF17">
    <property type="entry name" value="F21J9.9"/>
    <property type="match status" value="1"/>
</dbReference>
<keyword evidence="5" id="KW-1185">Reference proteome</keyword>
<dbReference type="Gene3D" id="3.30.559.10">
    <property type="entry name" value="Chloramphenicol acetyltransferase-like domain"/>
    <property type="match status" value="1"/>
</dbReference>
<keyword evidence="3" id="KW-0012">Acyltransferase</keyword>
<dbReference type="EMBL" id="CAMGYJ010000008">
    <property type="protein sequence ID" value="CAI0455423.1"/>
    <property type="molecule type" value="Genomic_DNA"/>
</dbReference>
<dbReference type="PANTHER" id="PTHR31623">
    <property type="entry name" value="F21J9.9"/>
    <property type="match status" value="1"/>
</dbReference>
<evidence type="ECO:0000256" key="3">
    <source>
        <dbReference type="ARBA" id="ARBA00023315"/>
    </source>
</evidence>
<evidence type="ECO:0000256" key="1">
    <source>
        <dbReference type="ARBA" id="ARBA00009861"/>
    </source>
</evidence>